<comment type="caution">
    <text evidence="2">The sequence shown here is derived from an EMBL/GenBank/DDBJ whole genome shotgun (WGS) entry which is preliminary data.</text>
</comment>
<proteinExistence type="predicted"/>
<keyword evidence="3" id="KW-1185">Reference proteome</keyword>
<evidence type="ECO:0000256" key="1">
    <source>
        <dbReference type="SAM" id="SignalP"/>
    </source>
</evidence>
<dbReference type="AlphaFoldDB" id="A0AA36CQC6"/>
<name>A0AA36CQC6_9BILA</name>
<gene>
    <name evidence="2" type="ORF">MSPICULIGERA_LOCUS11246</name>
</gene>
<organism evidence="2 3">
    <name type="scientific">Mesorhabditis spiculigera</name>
    <dbReference type="NCBI Taxonomy" id="96644"/>
    <lineage>
        <taxon>Eukaryota</taxon>
        <taxon>Metazoa</taxon>
        <taxon>Ecdysozoa</taxon>
        <taxon>Nematoda</taxon>
        <taxon>Chromadorea</taxon>
        <taxon>Rhabditida</taxon>
        <taxon>Rhabditina</taxon>
        <taxon>Rhabditomorpha</taxon>
        <taxon>Rhabditoidea</taxon>
        <taxon>Rhabditidae</taxon>
        <taxon>Mesorhabditinae</taxon>
        <taxon>Mesorhabditis</taxon>
    </lineage>
</organism>
<dbReference type="Proteomes" id="UP001177023">
    <property type="component" value="Unassembled WGS sequence"/>
</dbReference>
<keyword evidence="1" id="KW-0732">Signal</keyword>
<reference evidence="2" key="1">
    <citation type="submission" date="2023-06" db="EMBL/GenBank/DDBJ databases">
        <authorList>
            <person name="Delattre M."/>
        </authorList>
    </citation>
    <scope>NUCLEOTIDE SEQUENCE</scope>
    <source>
        <strain evidence="2">AF72</strain>
    </source>
</reference>
<feature type="signal peptide" evidence="1">
    <location>
        <begin position="1"/>
        <end position="20"/>
    </location>
</feature>
<dbReference type="EMBL" id="CATQJA010002608">
    <property type="protein sequence ID" value="CAJ0572870.1"/>
    <property type="molecule type" value="Genomic_DNA"/>
</dbReference>
<protein>
    <submittedName>
        <fullName evidence="2">Uncharacterized protein</fullName>
    </submittedName>
</protein>
<feature type="non-terminal residue" evidence="2">
    <location>
        <position position="1"/>
    </location>
</feature>
<feature type="chain" id="PRO_5041460818" evidence="1">
    <location>
        <begin position="21"/>
        <end position="180"/>
    </location>
</feature>
<accession>A0AA36CQC6</accession>
<evidence type="ECO:0000313" key="2">
    <source>
        <dbReference type="EMBL" id="CAJ0572870.1"/>
    </source>
</evidence>
<sequence>MARICAVMAATSLFIICTAAHPYLVLPRSPSKRAFDRIDDFHDFGLKKRAFDRLDGSYDFGMNLRKRAFDRLDGGYDFGLGVKKRAFDRLDDGDFFDRRRRAFYSIDELRPKRAFDRLDGFGFGLDKRSGNQNVPSVDVALLRELEDAIRSLQQTRANEAALRSIARSSNQQLVLLEPEA</sequence>
<evidence type="ECO:0000313" key="3">
    <source>
        <dbReference type="Proteomes" id="UP001177023"/>
    </source>
</evidence>